<dbReference type="Gene3D" id="2.60.120.290">
    <property type="entry name" value="Spermadhesin, CUB domain"/>
    <property type="match status" value="1"/>
</dbReference>
<keyword evidence="7" id="KW-1185">Reference proteome</keyword>
<accession>A0AAD9P4A2</accession>
<evidence type="ECO:0000256" key="3">
    <source>
        <dbReference type="SAM" id="MobiDB-lite"/>
    </source>
</evidence>
<dbReference type="InterPro" id="IPR000859">
    <property type="entry name" value="CUB_dom"/>
</dbReference>
<feature type="domain" description="CUB" evidence="5">
    <location>
        <begin position="44"/>
        <end position="180"/>
    </location>
</feature>
<evidence type="ECO:0000313" key="7">
    <source>
        <dbReference type="Proteomes" id="UP001209878"/>
    </source>
</evidence>
<feature type="region of interest" description="Disordered" evidence="3">
    <location>
        <begin position="365"/>
        <end position="407"/>
    </location>
</feature>
<evidence type="ECO:0000313" key="6">
    <source>
        <dbReference type="EMBL" id="KAK2187904.1"/>
    </source>
</evidence>
<proteinExistence type="predicted"/>
<feature type="compositionally biased region" description="Polar residues" evidence="3">
    <location>
        <begin position="398"/>
        <end position="407"/>
    </location>
</feature>
<keyword evidence="4" id="KW-0472">Membrane</keyword>
<feature type="transmembrane region" description="Helical" evidence="4">
    <location>
        <begin position="249"/>
        <end position="274"/>
    </location>
</feature>
<dbReference type="Pfam" id="PF00431">
    <property type="entry name" value="CUB"/>
    <property type="match status" value="1"/>
</dbReference>
<dbReference type="EMBL" id="JAODUO010000151">
    <property type="protein sequence ID" value="KAK2187904.1"/>
    <property type="molecule type" value="Genomic_DNA"/>
</dbReference>
<dbReference type="PROSITE" id="PS01180">
    <property type="entry name" value="CUB"/>
    <property type="match status" value="1"/>
</dbReference>
<organism evidence="6 7">
    <name type="scientific">Ridgeia piscesae</name>
    <name type="common">Tubeworm</name>
    <dbReference type="NCBI Taxonomy" id="27915"/>
    <lineage>
        <taxon>Eukaryota</taxon>
        <taxon>Metazoa</taxon>
        <taxon>Spiralia</taxon>
        <taxon>Lophotrochozoa</taxon>
        <taxon>Annelida</taxon>
        <taxon>Polychaeta</taxon>
        <taxon>Sedentaria</taxon>
        <taxon>Canalipalpata</taxon>
        <taxon>Sabellida</taxon>
        <taxon>Siboglinidae</taxon>
        <taxon>Ridgeia</taxon>
    </lineage>
</organism>
<feature type="compositionally biased region" description="Basic and acidic residues" evidence="3">
    <location>
        <begin position="365"/>
        <end position="375"/>
    </location>
</feature>
<evidence type="ECO:0000256" key="2">
    <source>
        <dbReference type="PROSITE-ProRule" id="PRU00059"/>
    </source>
</evidence>
<reference evidence="6" key="1">
    <citation type="journal article" date="2023" name="Mol. Biol. Evol.">
        <title>Third-Generation Sequencing Reveals the Adaptive Role of the Epigenome in Three Deep-Sea Polychaetes.</title>
        <authorList>
            <person name="Perez M."/>
            <person name="Aroh O."/>
            <person name="Sun Y."/>
            <person name="Lan Y."/>
            <person name="Juniper S.K."/>
            <person name="Young C.R."/>
            <person name="Angers B."/>
            <person name="Qian P.Y."/>
        </authorList>
    </citation>
    <scope>NUCLEOTIDE SEQUENCE</scope>
    <source>
        <strain evidence="6">R07B-5</strain>
    </source>
</reference>
<comment type="caution">
    <text evidence="2">Lacks conserved residue(s) required for the propagation of feature annotation.</text>
</comment>
<sequence length="407" mass="45570">MFDQWCSGRRRCEVRVSSIIDAIPDGRLPCTKDLRNYMEARFSCVKVVSPQAEDCITSPYARAPASAGYLASVTTESTGCGSLESPWLVTAKPGQTIKLTLLDFALSTRDRNDYIRGIPNVCHVYAIIKDRQSRRTETVCGGIRRETMIYTSSGNSVEIRIVRNKSNDKTGYFALRYEPVGCPHLPAPSGGWMQRLENVAVFGCNGTSQTWRLKCDGSEWRGEKHNCSKALAAGKSQGRGMGAMSSSQWASILIIISIALTLGMVIFLVGLMYLRRRRANQDHRRSSLRYSVPDYYTAQHPEQVDYTHKPPSNLDSYTSSENDYYRTWQLQRHGPGGARVVAVPPPHVPYDSVDRTTCMSEHIYESPKFDRREPTISRSGAGSRSDPLALQYYELDPQSIQSDPLAQ</sequence>
<gene>
    <name evidence="6" type="ORF">NP493_151g04008</name>
</gene>
<name>A0AAD9P4A2_RIDPI</name>
<dbReference type="Proteomes" id="UP001209878">
    <property type="component" value="Unassembled WGS sequence"/>
</dbReference>
<dbReference type="AlphaFoldDB" id="A0AAD9P4A2"/>
<evidence type="ECO:0000256" key="4">
    <source>
        <dbReference type="SAM" id="Phobius"/>
    </source>
</evidence>
<comment type="caution">
    <text evidence="6">The sequence shown here is derived from an EMBL/GenBank/DDBJ whole genome shotgun (WGS) entry which is preliminary data.</text>
</comment>
<keyword evidence="4" id="KW-1133">Transmembrane helix</keyword>
<protein>
    <recommendedName>
        <fullName evidence="5">CUB domain-containing protein</fullName>
    </recommendedName>
</protein>
<dbReference type="SUPFAM" id="SSF49854">
    <property type="entry name" value="Spermadhesin, CUB domain"/>
    <property type="match status" value="1"/>
</dbReference>
<evidence type="ECO:0000259" key="5">
    <source>
        <dbReference type="PROSITE" id="PS01180"/>
    </source>
</evidence>
<dbReference type="InterPro" id="IPR035914">
    <property type="entry name" value="Sperma_CUB_dom_sf"/>
</dbReference>
<keyword evidence="1" id="KW-1015">Disulfide bond</keyword>
<keyword evidence="4" id="KW-0812">Transmembrane</keyword>
<evidence type="ECO:0000256" key="1">
    <source>
        <dbReference type="ARBA" id="ARBA00023157"/>
    </source>
</evidence>